<dbReference type="InterPro" id="IPR013491">
    <property type="entry name" value="Tape_meas_N"/>
</dbReference>
<dbReference type="EMBL" id="UGNP01000001">
    <property type="protein sequence ID" value="STX09216.1"/>
    <property type="molecule type" value="Genomic_DNA"/>
</dbReference>
<accession>A0A8B4Q936</accession>
<keyword evidence="1" id="KW-1133">Transmembrane helix</keyword>
<evidence type="ECO:0000313" key="3">
    <source>
        <dbReference type="EMBL" id="STX09216.1"/>
    </source>
</evidence>
<organism evidence="3 5">
    <name type="scientific">Kurthia zopfii</name>
    <dbReference type="NCBI Taxonomy" id="1650"/>
    <lineage>
        <taxon>Bacteria</taxon>
        <taxon>Bacillati</taxon>
        <taxon>Bacillota</taxon>
        <taxon>Bacilli</taxon>
        <taxon>Bacillales</taxon>
        <taxon>Caryophanaceae</taxon>
        <taxon>Kurthia</taxon>
    </lineage>
</organism>
<reference evidence="4 6" key="2">
    <citation type="submission" date="2019-03" db="EMBL/GenBank/DDBJ databases">
        <title>Genomic Encyclopedia of Type Strains, Phase IV (KMG-IV): sequencing the most valuable type-strain genomes for metagenomic binning, comparative biology and taxonomic classification.</title>
        <authorList>
            <person name="Goeker M."/>
        </authorList>
    </citation>
    <scope>NUCLEOTIDE SEQUENCE [LARGE SCALE GENOMIC DNA]</scope>
    <source>
        <strain evidence="4 6">DSM 20580</strain>
    </source>
</reference>
<dbReference type="RefSeq" id="WP_109348730.1">
    <property type="nucleotide sequence ID" value="NZ_BJUE01000007.1"/>
</dbReference>
<evidence type="ECO:0000256" key="1">
    <source>
        <dbReference type="SAM" id="Phobius"/>
    </source>
</evidence>
<sequence>MAKKRVISAVLTLKDKDFSSGVGKAANKTTDFERKMRQSSNAVTSFGRSGVSAFKSVALGATAIVGAIGVTKALSGAFNMVKSSVSSAFDRIDTMEAFKSTLTVLTGSAEKTQKALDATRESVKGTAYGLNVAAKSVQDFVTRGMKVDDATKTLAQWGDAVAFYGDGSNEQLASVTDALAKMYSSGKVGMDQMNTLFDAGIDGVGTYAKAVGRDTASVQKDLSGGKISASEFIDVVGTAFEKGTNGVVKIAGAAKGAGASWGSVFSNMQAAVTRGTESIILKIDEMLVANGLPDMRSMVSQFGTTFESVLSAISDKIPVVTDYLVNMYTAAQPGLDYMKDTAFPAIKDGIGYVVDKATEMYDFIATNWSTLEPVIAGVTAAVATFKIGVMAISAAQTTWKVVTSGLQIATALLNGTLALSPLGWVAIAIGAVIAIGVLLWQNWDKVKAAASTLWTSLKTSFSNAKDAVVDFAEPVISFFDRMMAKWNSFKDAVSSFKMPKISLPSMESIKEKIPGFATGTNSAPGGIAQVHEKGGEIIDLPRGSRVYPHDKSVAMARAEGAQSSGGNVFTININGSGKSTNEIVNELVPALQSRLANI</sequence>
<keyword evidence="6" id="KW-1185">Reference proteome</keyword>
<protein>
    <submittedName>
        <fullName evidence="3">Phage-related minor tail protein</fullName>
    </submittedName>
    <submittedName>
        <fullName evidence="4">Tape measure domain-containing protein</fullName>
    </submittedName>
</protein>
<evidence type="ECO:0000313" key="4">
    <source>
        <dbReference type="EMBL" id="TDR35522.1"/>
    </source>
</evidence>
<dbReference type="Proteomes" id="UP000294641">
    <property type="component" value="Unassembled WGS sequence"/>
</dbReference>
<evidence type="ECO:0000259" key="2">
    <source>
        <dbReference type="Pfam" id="PF20155"/>
    </source>
</evidence>
<proteinExistence type="predicted"/>
<feature type="domain" description="Tape measure protein N-terminal" evidence="2">
    <location>
        <begin position="87"/>
        <end position="277"/>
    </location>
</feature>
<keyword evidence="1" id="KW-0812">Transmembrane</keyword>
<dbReference type="Proteomes" id="UP000254330">
    <property type="component" value="Unassembled WGS sequence"/>
</dbReference>
<feature type="transmembrane region" description="Helical" evidence="1">
    <location>
        <begin position="422"/>
        <end position="440"/>
    </location>
</feature>
<dbReference type="Pfam" id="PF20155">
    <property type="entry name" value="TMP_3"/>
    <property type="match status" value="1"/>
</dbReference>
<dbReference type="NCBIfam" id="TIGR02675">
    <property type="entry name" value="tape_meas_nterm"/>
    <property type="match status" value="1"/>
</dbReference>
<evidence type="ECO:0000313" key="6">
    <source>
        <dbReference type="Proteomes" id="UP000294641"/>
    </source>
</evidence>
<reference evidence="3 5" key="1">
    <citation type="submission" date="2018-06" db="EMBL/GenBank/DDBJ databases">
        <authorList>
            <consortium name="Pathogen Informatics"/>
            <person name="Doyle S."/>
        </authorList>
    </citation>
    <scope>NUCLEOTIDE SEQUENCE [LARGE SCALE GENOMIC DNA]</scope>
    <source>
        <strain evidence="3 5">NCTC10597</strain>
    </source>
</reference>
<evidence type="ECO:0000313" key="5">
    <source>
        <dbReference type="Proteomes" id="UP000254330"/>
    </source>
</evidence>
<gene>
    <name evidence="4" type="ORF">DFR61_13017</name>
    <name evidence="3" type="ORF">NCTC10597_00886</name>
</gene>
<dbReference type="OrthoDB" id="90760at2"/>
<comment type="caution">
    <text evidence="3">The sequence shown here is derived from an EMBL/GenBank/DDBJ whole genome shotgun (WGS) entry which is preliminary data.</text>
</comment>
<keyword evidence="1" id="KW-0472">Membrane</keyword>
<dbReference type="EMBL" id="SNZG01000030">
    <property type="protein sequence ID" value="TDR35522.1"/>
    <property type="molecule type" value="Genomic_DNA"/>
</dbReference>
<name>A0A8B4Q936_9BACL</name>
<dbReference type="AlphaFoldDB" id="A0A8B4Q936"/>